<sequence>MMTVAPVDESKFHFINFGYSISLAHKPIPISKSFDTIYENPGDLFLLKHVRFKDSHVQVSFSALNKDDDDDDDDDDEDEDMETADSTNYYPIVEGWLTDEFHDQGLENAAIFAIRPEAQFAFKNLNELVSLWLVTESSNNNVDTQLLQQLGLSSDDTINGTELFDRKMNKLKDELRNLKFDAEVRLDVENDTLEITKIYPLKCHCNKCCDDVVTTRLRAMSC</sequence>
<dbReference type="EMBL" id="BSXS01004931">
    <property type="protein sequence ID" value="GME83711.1"/>
    <property type="molecule type" value="Genomic_DNA"/>
</dbReference>
<evidence type="ECO:0000313" key="2">
    <source>
        <dbReference type="Proteomes" id="UP001165064"/>
    </source>
</evidence>
<accession>A0ACB5TAK2</accession>
<evidence type="ECO:0000313" key="1">
    <source>
        <dbReference type="EMBL" id="GME83711.1"/>
    </source>
</evidence>
<organism evidence="1 2">
    <name type="scientific">Ambrosiozyma monospora</name>
    <name type="common">Yeast</name>
    <name type="synonym">Endomycopsis monosporus</name>
    <dbReference type="NCBI Taxonomy" id="43982"/>
    <lineage>
        <taxon>Eukaryota</taxon>
        <taxon>Fungi</taxon>
        <taxon>Dikarya</taxon>
        <taxon>Ascomycota</taxon>
        <taxon>Saccharomycotina</taxon>
        <taxon>Pichiomycetes</taxon>
        <taxon>Pichiales</taxon>
        <taxon>Pichiaceae</taxon>
        <taxon>Ambrosiozyma</taxon>
    </lineage>
</organism>
<proteinExistence type="predicted"/>
<dbReference type="Proteomes" id="UP001165064">
    <property type="component" value="Unassembled WGS sequence"/>
</dbReference>
<reference evidence="1" key="1">
    <citation type="submission" date="2023-04" db="EMBL/GenBank/DDBJ databases">
        <title>Ambrosiozyma monospora NBRC 10751.</title>
        <authorList>
            <person name="Ichikawa N."/>
            <person name="Sato H."/>
            <person name="Tonouchi N."/>
        </authorList>
    </citation>
    <scope>NUCLEOTIDE SEQUENCE</scope>
    <source>
        <strain evidence="1">NBRC 10751</strain>
    </source>
</reference>
<name>A0ACB5TAK2_AMBMO</name>
<protein>
    <submittedName>
        <fullName evidence="1">Unnamed protein product</fullName>
    </submittedName>
</protein>
<keyword evidence="2" id="KW-1185">Reference proteome</keyword>
<comment type="caution">
    <text evidence="1">The sequence shown here is derived from an EMBL/GenBank/DDBJ whole genome shotgun (WGS) entry which is preliminary data.</text>
</comment>
<gene>
    <name evidence="1" type="ORF">Amon02_000634700</name>
</gene>